<evidence type="ECO:0000256" key="1">
    <source>
        <dbReference type="ARBA" id="ARBA00023002"/>
    </source>
</evidence>
<evidence type="ECO:0000313" key="3">
    <source>
        <dbReference type="EMBL" id="AHY15117.1"/>
    </source>
</evidence>
<dbReference type="KEGG" id="siz:SI82_01400"/>
<dbReference type="STRING" id="1346.BMF34_01325"/>
<dbReference type="InterPro" id="IPR016162">
    <property type="entry name" value="Ald_DH_N"/>
</dbReference>
<dbReference type="GO" id="GO:0008774">
    <property type="term" value="F:acetaldehyde dehydrogenase (acetylating) activity"/>
    <property type="evidence" value="ECO:0007669"/>
    <property type="project" value="UniProtKB-EC"/>
</dbReference>
<name>A0A3L8GRM8_STRIN</name>
<dbReference type="InterPro" id="IPR016161">
    <property type="entry name" value="Ald_DH/histidinol_DH"/>
</dbReference>
<dbReference type="SUPFAM" id="SSF53720">
    <property type="entry name" value="ALDH-like"/>
    <property type="match status" value="1"/>
</dbReference>
<keyword evidence="1 4" id="KW-0560">Oxidoreductase</keyword>
<protein>
    <submittedName>
        <fullName evidence="3 4">Acetaldehyde dehydrogenase</fullName>
        <ecNumber evidence="4">1.2.1.10</ecNumber>
    </submittedName>
</protein>
<sequence>MKTIDIDLCSIQEARDLAKKGKEAADKVAHFSDEQIDAILQNIVKAVQANAYHLAEMAVEETGFGKVADKAYKNHAASHLLYEEIKHQKTSGIIEFDEKNKLFNVAEPMGLILGITPSTNPTSTIIFKAMIAIKARNAIVFAPHPAAKRCSIAATELVRKAAIEAGAPEHLVACVMNPSLESSNTLMHAKEVSMIIATGGPGMVKAAYSSGKPAIGVGAGNSPAYIERTADVKKAVSNILASKTFDNGTICASEQAIICEEVNKDEVIRELKAQGCYFMTKEETDKVCDVLFRGNSQGCNPSMSPKFVGKPATEIAEAVGLAVPKDTKVLVGPQSGVGQGNPLSFEKLTTVLGFYVVKNWEEACALSIRLLQNGIGHTMSLHTEDPKMIFRFSTKPASRILVNTGGSQGGTGISTGLPVAFTLGCGTAGGSSVSENLGPKHLMNIKTVAYGIKDVTNLVADDAIFQALPKGCPTQSMKEEVSVVSSASIHCKETSVSCQTQKAFLDQTPQSIQEAFERRQAQKPSDDSIKINANTAVDNDTIVREILSALKQK</sequence>
<dbReference type="Pfam" id="PF00171">
    <property type="entry name" value="Aldedh"/>
    <property type="match status" value="1"/>
</dbReference>
<dbReference type="EMBL" id="QLQD01000013">
    <property type="protein sequence ID" value="RLU59074.1"/>
    <property type="molecule type" value="Genomic_DNA"/>
</dbReference>
<dbReference type="InterPro" id="IPR016163">
    <property type="entry name" value="Ald_DH_C"/>
</dbReference>
<dbReference type="EC" id="1.2.1.10" evidence="4"/>
<dbReference type="GeneID" id="35765615"/>
<dbReference type="Gene3D" id="3.40.309.10">
    <property type="entry name" value="Aldehyde Dehydrogenase, Chain A, domain 2"/>
    <property type="match status" value="1"/>
</dbReference>
<evidence type="ECO:0000259" key="2">
    <source>
        <dbReference type="Pfam" id="PF00171"/>
    </source>
</evidence>
<dbReference type="OrthoDB" id="9815791at2"/>
<keyword evidence="5" id="KW-1185">Reference proteome</keyword>
<organism evidence="4 6">
    <name type="scientific">Streptococcus iniae</name>
    <name type="common">Streptococcus shiloi</name>
    <dbReference type="NCBI Taxonomy" id="1346"/>
    <lineage>
        <taxon>Bacteria</taxon>
        <taxon>Bacillati</taxon>
        <taxon>Bacillota</taxon>
        <taxon>Bacilli</taxon>
        <taxon>Lactobacillales</taxon>
        <taxon>Streptococcaceae</taxon>
        <taxon>Streptococcus</taxon>
    </lineage>
</organism>
<dbReference type="SMR" id="A0A3L8GRM8"/>
<dbReference type="EMBL" id="CP007586">
    <property type="protein sequence ID" value="AHY15117.1"/>
    <property type="molecule type" value="Genomic_DNA"/>
</dbReference>
<dbReference type="Proteomes" id="UP000025245">
    <property type="component" value="Chromosome"/>
</dbReference>
<dbReference type="KEGG" id="sio:DW64_01145"/>
<dbReference type="InterPro" id="IPR013357">
    <property type="entry name" value="Acetaldehyde_DH_acetylating"/>
</dbReference>
<accession>A0A3L8GRM8</accession>
<evidence type="ECO:0000313" key="4">
    <source>
        <dbReference type="EMBL" id="RLU59074.1"/>
    </source>
</evidence>
<dbReference type="KEGG" id="siq:DQ08_01150"/>
<proteinExistence type="predicted"/>
<reference evidence="4 6" key="2">
    <citation type="submission" date="2018-06" db="EMBL/GenBank/DDBJ databases">
        <title>Mutators as drivers of adaptation in pathogenic bacteria and a risk factor for host jumps and vaccine escape.</title>
        <authorList>
            <person name="Barnes A.C."/>
            <person name="Silayeva O."/>
        </authorList>
    </citation>
    <scope>NUCLEOTIDE SEQUENCE [LARGE SCALE GENOMIC DNA]</scope>
    <source>
        <strain evidence="4 6">QMA0445</strain>
    </source>
</reference>
<dbReference type="Gene3D" id="3.40.605.10">
    <property type="entry name" value="Aldehyde Dehydrogenase, Chain A, domain 1"/>
    <property type="match status" value="1"/>
</dbReference>
<feature type="domain" description="Aldehyde dehydrogenase" evidence="2">
    <location>
        <begin position="8"/>
        <end position="274"/>
    </location>
</feature>
<dbReference type="PANTHER" id="PTHR11699">
    <property type="entry name" value="ALDEHYDE DEHYDROGENASE-RELATED"/>
    <property type="match status" value="1"/>
</dbReference>
<evidence type="ECO:0000313" key="6">
    <source>
        <dbReference type="Proteomes" id="UP000269148"/>
    </source>
</evidence>
<dbReference type="NCBIfam" id="TIGR02518">
    <property type="entry name" value="EutH_ACDH"/>
    <property type="match status" value="1"/>
</dbReference>
<dbReference type="AlphaFoldDB" id="A0A3L8GRM8"/>
<gene>
    <name evidence="4" type="ORF">DIY07_01075</name>
    <name evidence="3" type="ORF">DQ08_01150</name>
</gene>
<dbReference type="CDD" id="cd07122">
    <property type="entry name" value="ALDH_F20_ACDH"/>
    <property type="match status" value="1"/>
</dbReference>
<dbReference type="Proteomes" id="UP000269148">
    <property type="component" value="Unassembled WGS sequence"/>
</dbReference>
<dbReference type="InterPro" id="IPR015590">
    <property type="entry name" value="Aldehyde_DH_dom"/>
</dbReference>
<evidence type="ECO:0000313" key="5">
    <source>
        <dbReference type="Proteomes" id="UP000025245"/>
    </source>
</evidence>
<reference evidence="3 5" key="1">
    <citation type="journal article" date="2014" name="Genome Announc.">
        <title>Complete Genome Sequence of a Virulent Strain, Streptococcus iniae ISET0901, Isolated from Diseased Tilapia.</title>
        <authorList>
            <person name="Pridgeon J.W."/>
            <person name="Zhang D."/>
            <person name="Zhang L."/>
        </authorList>
    </citation>
    <scope>NUCLEOTIDE SEQUENCE [LARGE SCALE GENOMIC DNA]</scope>
    <source>
        <strain evidence="3 5">ISET0901</strain>
    </source>
</reference>
<dbReference type="RefSeq" id="WP_003099017.1">
    <property type="nucleotide sequence ID" value="NZ_CP010783.1"/>
</dbReference>